<comment type="caution">
    <text evidence="1">The sequence shown here is derived from an EMBL/GenBank/DDBJ whole genome shotgun (WGS) entry which is preliminary data.</text>
</comment>
<reference evidence="1 2" key="1">
    <citation type="submission" date="2020-08" db="EMBL/GenBank/DDBJ databases">
        <title>Genomic Encyclopedia of Type Strains, Phase III (KMG-III): the genomes of soil and plant-associated and newly described type strains.</title>
        <authorList>
            <person name="Whitman W."/>
        </authorList>
    </citation>
    <scope>NUCLEOTIDE SEQUENCE [LARGE SCALE GENOMIC DNA]</scope>
    <source>
        <strain evidence="1 2">CECT 8693</strain>
    </source>
</reference>
<accession>A0A7W3SXT5</accession>
<dbReference type="AlphaFoldDB" id="A0A7W3SXT5"/>
<dbReference type="RefSeq" id="WP_281377122.1">
    <property type="nucleotide sequence ID" value="NZ_JACJIP010000045.1"/>
</dbReference>
<dbReference type="Proteomes" id="UP000567067">
    <property type="component" value="Unassembled WGS sequence"/>
</dbReference>
<sequence>MIDSIVDQKAVTVLDLIGYLNMKRERDALKNLEQAIRTSLRS</sequence>
<evidence type="ECO:0000313" key="2">
    <source>
        <dbReference type="Proteomes" id="UP000567067"/>
    </source>
</evidence>
<protein>
    <submittedName>
        <fullName evidence="1">Uncharacterized protein</fullName>
    </submittedName>
</protein>
<evidence type="ECO:0000313" key="1">
    <source>
        <dbReference type="EMBL" id="MBA9088226.1"/>
    </source>
</evidence>
<gene>
    <name evidence="1" type="ORF">FHR92_004722</name>
</gene>
<proteinExistence type="predicted"/>
<organism evidence="1 2">
    <name type="scientific">Fontibacillus solani</name>
    <dbReference type="NCBI Taxonomy" id="1572857"/>
    <lineage>
        <taxon>Bacteria</taxon>
        <taxon>Bacillati</taxon>
        <taxon>Bacillota</taxon>
        <taxon>Bacilli</taxon>
        <taxon>Bacillales</taxon>
        <taxon>Paenibacillaceae</taxon>
        <taxon>Fontibacillus</taxon>
    </lineage>
</organism>
<dbReference type="EMBL" id="JACJIP010000045">
    <property type="protein sequence ID" value="MBA9088226.1"/>
    <property type="molecule type" value="Genomic_DNA"/>
</dbReference>
<name>A0A7W3SXT5_9BACL</name>
<keyword evidence="2" id="KW-1185">Reference proteome</keyword>